<dbReference type="InterPro" id="IPR001328">
    <property type="entry name" value="Pept_tRNA_hydro"/>
</dbReference>
<keyword evidence="7" id="KW-0963">Cytoplasm</keyword>
<evidence type="ECO:0000256" key="1">
    <source>
        <dbReference type="ARBA" id="ARBA00013260"/>
    </source>
</evidence>
<dbReference type="EMBL" id="FOVW01000014">
    <property type="protein sequence ID" value="SFO77138.1"/>
    <property type="molecule type" value="Genomic_DNA"/>
</dbReference>
<keyword evidence="3 7" id="KW-0378">Hydrolase</keyword>
<dbReference type="GO" id="GO:0005737">
    <property type="term" value="C:cytoplasm"/>
    <property type="evidence" value="ECO:0007669"/>
    <property type="project" value="UniProtKB-SubCell"/>
</dbReference>
<evidence type="ECO:0000313" key="11">
    <source>
        <dbReference type="Proteomes" id="UP000199564"/>
    </source>
</evidence>
<evidence type="ECO:0000256" key="6">
    <source>
        <dbReference type="ARBA" id="ARBA00050038"/>
    </source>
</evidence>
<dbReference type="HAMAP" id="MF_00083">
    <property type="entry name" value="Pept_tRNA_hydro_bact"/>
    <property type="match status" value="1"/>
</dbReference>
<comment type="function">
    <text evidence="7">Hydrolyzes ribosome-free peptidyl-tRNAs (with 1 or more amino acids incorporated), which drop off the ribosome during protein synthesis, or as a result of ribosome stalling.</text>
</comment>
<feature type="site" description="Stabilizes the basic form of H active site to accept a proton" evidence="7">
    <location>
        <position position="91"/>
    </location>
</feature>
<dbReference type="Gene3D" id="3.40.50.1470">
    <property type="entry name" value="Peptidyl-tRNA hydrolase"/>
    <property type="match status" value="1"/>
</dbReference>
<dbReference type="EC" id="3.1.1.29" evidence="1 7"/>
<feature type="binding site" evidence="7">
    <location>
        <position position="15"/>
    </location>
    <ligand>
        <name>tRNA</name>
        <dbReference type="ChEBI" id="CHEBI:17843"/>
    </ligand>
</feature>
<dbReference type="Proteomes" id="UP000199564">
    <property type="component" value="Unassembled WGS sequence"/>
</dbReference>
<dbReference type="NCBIfam" id="TIGR00447">
    <property type="entry name" value="pth"/>
    <property type="match status" value="1"/>
</dbReference>
<dbReference type="InterPro" id="IPR036416">
    <property type="entry name" value="Pept_tRNA_hydro_sf"/>
</dbReference>
<dbReference type="RefSeq" id="WP_091655628.1">
    <property type="nucleotide sequence ID" value="NZ_FOVW01000014.1"/>
</dbReference>
<comment type="subcellular location">
    <subcellularLocation>
        <location evidence="7">Cytoplasm</location>
    </subcellularLocation>
</comment>
<evidence type="ECO:0000313" key="10">
    <source>
        <dbReference type="EMBL" id="SFO77138.1"/>
    </source>
</evidence>
<comment type="catalytic activity">
    <reaction evidence="7 8">
        <text>an N-acyl-L-alpha-aminoacyl-tRNA + H2O = an N-acyl-L-amino acid + a tRNA + H(+)</text>
        <dbReference type="Rhea" id="RHEA:54448"/>
        <dbReference type="Rhea" id="RHEA-COMP:10123"/>
        <dbReference type="Rhea" id="RHEA-COMP:13883"/>
        <dbReference type="ChEBI" id="CHEBI:15377"/>
        <dbReference type="ChEBI" id="CHEBI:15378"/>
        <dbReference type="ChEBI" id="CHEBI:59874"/>
        <dbReference type="ChEBI" id="CHEBI:78442"/>
        <dbReference type="ChEBI" id="CHEBI:138191"/>
        <dbReference type="EC" id="3.1.1.29"/>
    </reaction>
</comment>
<gene>
    <name evidence="7" type="primary">pth</name>
    <name evidence="10" type="ORF">SAMN04488519_11433</name>
</gene>
<keyword evidence="2 7" id="KW-0820">tRNA-binding</keyword>
<evidence type="ECO:0000256" key="5">
    <source>
        <dbReference type="ARBA" id="ARBA00038063"/>
    </source>
</evidence>
<dbReference type="GO" id="GO:0000049">
    <property type="term" value="F:tRNA binding"/>
    <property type="evidence" value="ECO:0007669"/>
    <property type="project" value="UniProtKB-UniRule"/>
</dbReference>
<reference evidence="11" key="1">
    <citation type="submission" date="2016-10" db="EMBL/GenBank/DDBJ databases">
        <authorList>
            <person name="Varghese N."/>
            <person name="Submissions S."/>
        </authorList>
    </citation>
    <scope>NUCLEOTIDE SEQUENCE [LARGE SCALE GENOMIC DNA]</scope>
    <source>
        <strain evidence="11">DSM 15282</strain>
    </source>
</reference>
<dbReference type="PROSITE" id="PS01195">
    <property type="entry name" value="PEPT_TRNA_HYDROL_1"/>
    <property type="match status" value="1"/>
</dbReference>
<dbReference type="GO" id="GO:0072344">
    <property type="term" value="P:rescue of stalled ribosome"/>
    <property type="evidence" value="ECO:0007669"/>
    <property type="project" value="UniProtKB-UniRule"/>
</dbReference>
<feature type="binding site" evidence="7">
    <location>
        <position position="66"/>
    </location>
    <ligand>
        <name>tRNA</name>
        <dbReference type="ChEBI" id="CHEBI:17843"/>
    </ligand>
</feature>
<keyword evidence="11" id="KW-1185">Reference proteome</keyword>
<dbReference type="PANTHER" id="PTHR17224">
    <property type="entry name" value="PEPTIDYL-TRNA HYDROLASE"/>
    <property type="match status" value="1"/>
</dbReference>
<dbReference type="GO" id="GO:0006515">
    <property type="term" value="P:protein quality control for misfolded or incompletely synthesized proteins"/>
    <property type="evidence" value="ECO:0007669"/>
    <property type="project" value="UniProtKB-UniRule"/>
</dbReference>
<evidence type="ECO:0000256" key="3">
    <source>
        <dbReference type="ARBA" id="ARBA00022801"/>
    </source>
</evidence>
<feature type="site" description="Discriminates between blocked and unblocked aminoacyl-tRNA" evidence="7">
    <location>
        <position position="10"/>
    </location>
</feature>
<evidence type="ECO:0000256" key="9">
    <source>
        <dbReference type="RuleBase" id="RU004320"/>
    </source>
</evidence>
<evidence type="ECO:0000256" key="8">
    <source>
        <dbReference type="RuleBase" id="RU000673"/>
    </source>
</evidence>
<organism evidence="10 11">
    <name type="scientific">Algoriphagus ornithinivorans</name>
    <dbReference type="NCBI Taxonomy" id="226506"/>
    <lineage>
        <taxon>Bacteria</taxon>
        <taxon>Pseudomonadati</taxon>
        <taxon>Bacteroidota</taxon>
        <taxon>Cytophagia</taxon>
        <taxon>Cytophagales</taxon>
        <taxon>Cyclobacteriaceae</taxon>
        <taxon>Algoriphagus</taxon>
    </lineage>
</organism>
<proteinExistence type="inferred from homology"/>
<dbReference type="Pfam" id="PF01195">
    <property type="entry name" value="Pept_tRNA_hydro"/>
    <property type="match status" value="1"/>
</dbReference>
<comment type="similarity">
    <text evidence="5 7 9">Belongs to the PTH family.</text>
</comment>
<feature type="binding site" evidence="7">
    <location>
        <position position="112"/>
    </location>
    <ligand>
        <name>tRNA</name>
        <dbReference type="ChEBI" id="CHEBI:17843"/>
    </ligand>
</feature>
<dbReference type="GO" id="GO:0004045">
    <property type="term" value="F:peptidyl-tRNA hydrolase activity"/>
    <property type="evidence" value="ECO:0007669"/>
    <property type="project" value="UniProtKB-UniRule"/>
</dbReference>
<protein>
    <recommendedName>
        <fullName evidence="6 7">Peptidyl-tRNA hydrolase</fullName>
        <shortName evidence="7">Pth</shortName>
        <ecNumber evidence="1 7">3.1.1.29</ecNumber>
    </recommendedName>
</protein>
<dbReference type="CDD" id="cd00462">
    <property type="entry name" value="PTH"/>
    <property type="match status" value="1"/>
</dbReference>
<accession>A0A1I5JWK0</accession>
<evidence type="ECO:0000256" key="4">
    <source>
        <dbReference type="ARBA" id="ARBA00022884"/>
    </source>
</evidence>
<feature type="binding site" evidence="7">
    <location>
        <position position="64"/>
    </location>
    <ligand>
        <name>tRNA</name>
        <dbReference type="ChEBI" id="CHEBI:17843"/>
    </ligand>
</feature>
<dbReference type="InterPro" id="IPR018171">
    <property type="entry name" value="Pept_tRNA_hydro_CS"/>
</dbReference>
<name>A0A1I5JWK0_9BACT</name>
<evidence type="ECO:0000256" key="2">
    <source>
        <dbReference type="ARBA" id="ARBA00022555"/>
    </source>
</evidence>
<evidence type="ECO:0000256" key="7">
    <source>
        <dbReference type="HAMAP-Rule" id="MF_00083"/>
    </source>
</evidence>
<dbReference type="STRING" id="226506.SAMN04488519_11433"/>
<comment type="function">
    <text evidence="7">Catalyzes the release of premature peptidyl moieties from peptidyl-tRNA molecules trapped in stalled 50S ribosomal subunits, and thus maintains levels of free tRNAs and 50S ribosomes.</text>
</comment>
<dbReference type="FunFam" id="3.40.50.1470:FF:000001">
    <property type="entry name" value="Peptidyl-tRNA hydrolase"/>
    <property type="match status" value="1"/>
</dbReference>
<feature type="active site" description="Proton acceptor" evidence="7">
    <location>
        <position position="20"/>
    </location>
</feature>
<dbReference type="SUPFAM" id="SSF53178">
    <property type="entry name" value="Peptidyl-tRNA hydrolase-like"/>
    <property type="match status" value="1"/>
</dbReference>
<keyword evidence="4 7" id="KW-0694">RNA-binding</keyword>
<dbReference type="PROSITE" id="PS01196">
    <property type="entry name" value="PEPT_TRNA_HYDROL_2"/>
    <property type="match status" value="1"/>
</dbReference>
<sequence length="186" mass="21095">MKYLIVGLGNIGPEYELTRHNIGFLTIDRLADQYDAKWESGRLAFKSEFKYKGRTIHLIKPTTYMNLSGKAVNYWMKELSIPKENILVLVDEVAIPFGKLRMRAKGSAAGHNGLKNIEALTGGQDYPRLRMGIGDDFPKGRQVDYVLGKFKQEEFDHLPEIMDKAIDMVLGFCTIGIAQTMTQYND</sequence>
<comment type="subunit">
    <text evidence="7">Monomer.</text>
</comment>
<dbReference type="PANTHER" id="PTHR17224:SF1">
    <property type="entry name" value="PEPTIDYL-TRNA HYDROLASE"/>
    <property type="match status" value="1"/>
</dbReference>
<dbReference type="AlphaFoldDB" id="A0A1I5JWK0"/>